<proteinExistence type="predicted"/>
<name>A0ACB5UNF1_9FIRM</name>
<organism evidence="1 2">
    <name type="scientific">Vallitalea maricola</name>
    <dbReference type="NCBI Taxonomy" id="3074433"/>
    <lineage>
        <taxon>Bacteria</taxon>
        <taxon>Bacillati</taxon>
        <taxon>Bacillota</taxon>
        <taxon>Clostridia</taxon>
        <taxon>Lachnospirales</taxon>
        <taxon>Vallitaleaceae</taxon>
        <taxon>Vallitalea</taxon>
    </lineage>
</organism>
<comment type="caution">
    <text evidence="1">The sequence shown here is derived from an EMBL/GenBank/DDBJ whole genome shotgun (WGS) entry which is preliminary data.</text>
</comment>
<evidence type="ECO:0000313" key="2">
    <source>
        <dbReference type="Proteomes" id="UP001374599"/>
    </source>
</evidence>
<dbReference type="Proteomes" id="UP001374599">
    <property type="component" value="Unassembled WGS sequence"/>
</dbReference>
<reference evidence="1" key="1">
    <citation type="submission" date="2023-09" db="EMBL/GenBank/DDBJ databases">
        <title>Vallitalea sediminicola and Vallitalea maricola sp. nov., anaerobic bacteria isolated from marine sediment.</title>
        <authorList>
            <person name="Hirano S."/>
            <person name="Maeda A."/>
            <person name="Terahara T."/>
            <person name="Mori K."/>
            <person name="Hamada M."/>
            <person name="Matsumoto R."/>
            <person name="Kobayashi T."/>
        </authorList>
    </citation>
    <scope>NUCLEOTIDE SEQUENCE</scope>
    <source>
        <strain evidence="1">AN17-2</strain>
    </source>
</reference>
<keyword evidence="2" id="KW-1185">Reference proteome</keyword>
<dbReference type="EMBL" id="BTPU01000072">
    <property type="protein sequence ID" value="GMQ64512.1"/>
    <property type="molecule type" value="Genomic_DNA"/>
</dbReference>
<evidence type="ECO:0000313" key="1">
    <source>
        <dbReference type="EMBL" id="GMQ64512.1"/>
    </source>
</evidence>
<sequence>MKSISKEDLIIRESMQLSFAGSDIWCIELDSLNVYTDIVIDKFLKDMVIARKRSSPSLIVIHLNKTLMKIELIGVIASELKKAENAVCRVVFVGLDRSNQRLIKKALKKESVSFAYGFNNNYEKAKEWLVSKRLI</sequence>
<gene>
    <name evidence="1" type="ORF">AN2V17_37490</name>
</gene>
<accession>A0ACB5UNF1</accession>
<protein>
    <submittedName>
        <fullName evidence="1">Uncharacterized protein</fullName>
    </submittedName>
</protein>